<gene>
    <name evidence="2" type="ORF">GCM10010384_35140</name>
</gene>
<evidence type="ECO:0000313" key="3">
    <source>
        <dbReference type="Proteomes" id="UP000653308"/>
    </source>
</evidence>
<sequence>MDAPGALTRPCRSDYLVVRDTGVVSAWQNDSFAQARPHLPTLGAPPTQVDGTGQAGAHG</sequence>
<proteinExistence type="predicted"/>
<evidence type="ECO:0000313" key="2">
    <source>
        <dbReference type="EMBL" id="GGY25095.1"/>
    </source>
</evidence>
<protein>
    <submittedName>
        <fullName evidence="2">Uncharacterized protein</fullName>
    </submittedName>
</protein>
<feature type="region of interest" description="Disordered" evidence="1">
    <location>
        <begin position="36"/>
        <end position="59"/>
    </location>
</feature>
<reference evidence="3" key="1">
    <citation type="journal article" date="2019" name="Int. J. Syst. Evol. Microbiol.">
        <title>The Global Catalogue of Microorganisms (GCM) 10K type strain sequencing project: providing services to taxonomists for standard genome sequencing and annotation.</title>
        <authorList>
            <consortium name="The Broad Institute Genomics Platform"/>
            <consortium name="The Broad Institute Genome Sequencing Center for Infectious Disease"/>
            <person name="Wu L."/>
            <person name="Ma J."/>
        </authorList>
    </citation>
    <scope>NUCLEOTIDE SEQUENCE [LARGE SCALE GENOMIC DNA]</scope>
    <source>
        <strain evidence="3">JCM 4957</strain>
    </source>
</reference>
<evidence type="ECO:0000256" key="1">
    <source>
        <dbReference type="SAM" id="MobiDB-lite"/>
    </source>
</evidence>
<name>A0ABQ2ZWQ1_9ACTN</name>
<organism evidence="2 3">
    <name type="scientific">Streptomyces djakartensis</name>
    <dbReference type="NCBI Taxonomy" id="68193"/>
    <lineage>
        <taxon>Bacteria</taxon>
        <taxon>Bacillati</taxon>
        <taxon>Actinomycetota</taxon>
        <taxon>Actinomycetes</taxon>
        <taxon>Kitasatosporales</taxon>
        <taxon>Streptomycetaceae</taxon>
        <taxon>Streptomyces</taxon>
    </lineage>
</organism>
<dbReference type="EMBL" id="BMWE01000009">
    <property type="protein sequence ID" value="GGY25095.1"/>
    <property type="molecule type" value="Genomic_DNA"/>
</dbReference>
<keyword evidence="3" id="KW-1185">Reference proteome</keyword>
<comment type="caution">
    <text evidence="2">The sequence shown here is derived from an EMBL/GenBank/DDBJ whole genome shotgun (WGS) entry which is preliminary data.</text>
</comment>
<accession>A0ABQ2ZWQ1</accession>
<dbReference type="Proteomes" id="UP000653308">
    <property type="component" value="Unassembled WGS sequence"/>
</dbReference>